<feature type="transmembrane region" description="Helical" evidence="1">
    <location>
        <begin position="153"/>
        <end position="173"/>
    </location>
</feature>
<evidence type="ECO:0000256" key="1">
    <source>
        <dbReference type="SAM" id="Phobius"/>
    </source>
</evidence>
<dbReference type="PATRIC" id="fig|1347342.6.peg.874"/>
<reference evidence="2 3" key="1">
    <citation type="journal article" date="2013" name="Appl. Environ. Microbiol.">
        <title>The genome of the alga-associated marine flavobacterium Formosa agariphila KMM 3901T reveals a broad potential for degradation of algal polysaccharides.</title>
        <authorList>
            <person name="Mann A.J."/>
            <person name="Hahnke R.L."/>
            <person name="Huang S."/>
            <person name="Werner J."/>
            <person name="Xing P."/>
            <person name="Barbeyron T."/>
            <person name="Huettel B."/>
            <person name="Stueber K."/>
            <person name="Reinhardt R."/>
            <person name="Harder J."/>
            <person name="Gloeckner F.O."/>
            <person name="Amann R.I."/>
            <person name="Teeling H."/>
        </authorList>
    </citation>
    <scope>NUCLEOTIDE SEQUENCE [LARGE SCALE GENOMIC DNA]</scope>
    <source>
        <strain evidence="3">DSM 15362 / KCTC 12365 / LMG 23005 / KMM 3901</strain>
    </source>
</reference>
<evidence type="ECO:0000313" key="2">
    <source>
        <dbReference type="EMBL" id="CDF78579.1"/>
    </source>
</evidence>
<gene>
    <name evidence="2" type="ORF">BN863_8670</name>
</gene>
<dbReference type="OrthoDB" id="764986at2"/>
<dbReference type="HOGENOM" id="CLU_1308617_0_0_10"/>
<keyword evidence="1" id="KW-1133">Transmembrane helix</keyword>
<sequence length="210" mass="23372">MTDNIFVNRFNKMTNDELEAISFNEDTYTDEARLTALDILKSRDVNTEAINAAHSTLAAGSIATEKIVLDIPGSTETFTAINTKTEPLPELYSKKLILVISILFSTLIGSILLISNLKKVGHRQGMIQVIIFSCFYLFVPVTLISTLNINPQFAILANVLGGYILTEYFWNKFLGKAVEYKKRDWSRAVLIILAITIPLSYFVLKSGGAI</sequence>
<dbReference type="Proteomes" id="UP000016160">
    <property type="component" value="Chromosome"/>
</dbReference>
<feature type="transmembrane region" description="Helical" evidence="1">
    <location>
        <begin position="126"/>
        <end position="147"/>
    </location>
</feature>
<proteinExistence type="predicted"/>
<evidence type="ECO:0000313" key="3">
    <source>
        <dbReference type="Proteomes" id="UP000016160"/>
    </source>
</evidence>
<keyword evidence="3" id="KW-1185">Reference proteome</keyword>
<keyword evidence="1" id="KW-0472">Membrane</keyword>
<feature type="transmembrane region" description="Helical" evidence="1">
    <location>
        <begin position="185"/>
        <end position="204"/>
    </location>
</feature>
<keyword evidence="1" id="KW-0812">Transmembrane</keyword>
<organism evidence="2 3">
    <name type="scientific">Formosa agariphila (strain DSM 15362 / KCTC 12365 / LMG 23005 / KMM 3901 / M-2Alg 35-1)</name>
    <dbReference type="NCBI Taxonomy" id="1347342"/>
    <lineage>
        <taxon>Bacteria</taxon>
        <taxon>Pseudomonadati</taxon>
        <taxon>Bacteroidota</taxon>
        <taxon>Flavobacteriia</taxon>
        <taxon>Flavobacteriales</taxon>
        <taxon>Flavobacteriaceae</taxon>
        <taxon>Formosa</taxon>
    </lineage>
</organism>
<dbReference type="AlphaFoldDB" id="T2KKP0"/>
<name>T2KKP0_FORAG</name>
<dbReference type="RefSeq" id="WP_038527916.1">
    <property type="nucleotide sequence ID" value="NZ_HG315671.1"/>
</dbReference>
<accession>T2KKP0</accession>
<protein>
    <submittedName>
        <fullName evidence="2">Conserved hypothetical membrane protein</fullName>
    </submittedName>
</protein>
<feature type="transmembrane region" description="Helical" evidence="1">
    <location>
        <begin position="96"/>
        <end position="114"/>
    </location>
</feature>
<dbReference type="EMBL" id="HG315671">
    <property type="protein sequence ID" value="CDF78579.1"/>
    <property type="molecule type" value="Genomic_DNA"/>
</dbReference>